<dbReference type="EMBL" id="CAADFM010000222">
    <property type="protein sequence ID" value="VFK19386.1"/>
    <property type="molecule type" value="Genomic_DNA"/>
</dbReference>
<dbReference type="AlphaFoldDB" id="A0A450XUF7"/>
<gene>
    <name evidence="1" type="ORF">BECKLPF1236A_GA0070988_102228</name>
    <name evidence="2" type="ORF">BECKLPF1236C_GA0070990_101868</name>
</gene>
<evidence type="ECO:0000313" key="1">
    <source>
        <dbReference type="EMBL" id="VFK19386.1"/>
    </source>
</evidence>
<dbReference type="EMBL" id="CAADFP010000186">
    <property type="protein sequence ID" value="VFK32940.1"/>
    <property type="molecule type" value="Genomic_DNA"/>
</dbReference>
<reference evidence="2" key="1">
    <citation type="submission" date="2019-02" db="EMBL/GenBank/DDBJ databases">
        <authorList>
            <person name="Gruber-Vodicka R. H."/>
            <person name="Seah K. B. B."/>
        </authorList>
    </citation>
    <scope>NUCLEOTIDE SEQUENCE</scope>
    <source>
        <strain evidence="1">BECK_S312</strain>
        <strain evidence="2">BECK_S426</strain>
    </source>
</reference>
<organism evidence="2">
    <name type="scientific">Candidatus Kentrum sp. LPFa</name>
    <dbReference type="NCBI Taxonomy" id="2126335"/>
    <lineage>
        <taxon>Bacteria</taxon>
        <taxon>Pseudomonadati</taxon>
        <taxon>Pseudomonadota</taxon>
        <taxon>Gammaproteobacteria</taxon>
        <taxon>Candidatus Kentrum</taxon>
    </lineage>
</organism>
<accession>A0A450XUF7</accession>
<sequence length="44" mass="4808">MRGAKKKGSKVVAYKVQRCEEDSGKRLKGGLGSPDGFFKIFSDT</sequence>
<protein>
    <submittedName>
        <fullName evidence="2">Uncharacterized protein</fullName>
    </submittedName>
</protein>
<proteinExistence type="predicted"/>
<name>A0A450XUF7_9GAMM</name>
<evidence type="ECO:0000313" key="2">
    <source>
        <dbReference type="EMBL" id="VFK32940.1"/>
    </source>
</evidence>